<feature type="compositionally biased region" description="Acidic residues" evidence="1">
    <location>
        <begin position="185"/>
        <end position="195"/>
    </location>
</feature>
<accession>A0A1X6YD65</accession>
<evidence type="ECO:0000313" key="2">
    <source>
        <dbReference type="EMBL" id="SLN17642.1"/>
    </source>
</evidence>
<dbReference type="AlphaFoldDB" id="A0A1X6YD65"/>
<gene>
    <name evidence="2" type="ORF">ROG8370_00509</name>
</gene>
<dbReference type="Pfam" id="PF04748">
    <property type="entry name" value="Polysacc_deac_2"/>
    <property type="match status" value="1"/>
</dbReference>
<dbReference type="Gene3D" id="3.20.20.370">
    <property type="entry name" value="Glycoside hydrolase/deacetylase"/>
    <property type="match status" value="1"/>
</dbReference>
<keyword evidence="3" id="KW-1185">Reference proteome</keyword>
<proteinExistence type="predicted"/>
<feature type="compositionally biased region" description="Acidic residues" evidence="1">
    <location>
        <begin position="272"/>
        <end position="285"/>
    </location>
</feature>
<dbReference type="SUPFAM" id="SSF88713">
    <property type="entry name" value="Glycoside hydrolase/deacetylase"/>
    <property type="match status" value="1"/>
</dbReference>
<evidence type="ECO:0000256" key="1">
    <source>
        <dbReference type="SAM" id="MobiDB-lite"/>
    </source>
</evidence>
<dbReference type="InterPro" id="IPR006837">
    <property type="entry name" value="Divergent_DAC"/>
</dbReference>
<dbReference type="OrthoDB" id="7658418at2"/>
<name>A0A1X6YD65_9RHOB</name>
<organism evidence="2 3">
    <name type="scientific">Roseovarius gaetbuli</name>
    <dbReference type="NCBI Taxonomy" id="1356575"/>
    <lineage>
        <taxon>Bacteria</taxon>
        <taxon>Pseudomonadati</taxon>
        <taxon>Pseudomonadota</taxon>
        <taxon>Alphaproteobacteria</taxon>
        <taxon>Rhodobacterales</taxon>
        <taxon>Roseobacteraceae</taxon>
        <taxon>Roseovarius</taxon>
    </lineage>
</organism>
<feature type="compositionally biased region" description="Polar residues" evidence="1">
    <location>
        <begin position="243"/>
        <end position="255"/>
    </location>
</feature>
<evidence type="ECO:0000313" key="3">
    <source>
        <dbReference type="Proteomes" id="UP000194012"/>
    </source>
</evidence>
<feature type="compositionally biased region" description="Basic and acidic residues" evidence="1">
    <location>
        <begin position="41"/>
        <end position="51"/>
    </location>
</feature>
<feature type="compositionally biased region" description="Low complexity" evidence="1">
    <location>
        <begin position="261"/>
        <end position="271"/>
    </location>
</feature>
<dbReference type="InterPro" id="IPR011330">
    <property type="entry name" value="Glyco_hydro/deAcase_b/a-brl"/>
</dbReference>
<feature type="region of interest" description="Disordered" evidence="1">
    <location>
        <begin position="28"/>
        <end position="286"/>
    </location>
</feature>
<sequence length="512" mass="51680">MIAGTMVSTLVLGTASVLTDVPGAGAPEAASVDVPAGSEFDLNRDDTKADLPEPEASPEAGSAPQVAAPVPDDLSSLIGVDTTPASPPVTGGAEGLGQAPATGDSGAGVSVDTDSPVLPTPQATVPAAPFDEQGLSISTDPAQPALPDPGEDSAGLSAPIEDVSEDAAPEAAVPDQAEKTPETGSEAEAEAEVETADAAAPEEPAQDLTPMAEATPEPIEDAAPEAAEEAPEEPAKTLPAAGTITNRAEGVTTNRLPAIVDAPEADAPAEGAEAEEPATAEDEVPQDAPGALKANAVAFDNPEAKPLMAIVLVDDGTSPIGLEALQSFPYPLSFAVDANWSGAAEATARYRAAGFEVLALADLPEGASAVDTEVAMQTYLESVPQAVAVMEGTGTGLQSDRAAIEQLAPILLESGHGLVMHPKGLNTAQKLMAREGVPSASVFRDFDANGQNASVIRRFLDQAAFKAGQQDEGVIMLGRLRADTISALLLWGLQDRAASVALAPVSAILMAE</sequence>
<dbReference type="Proteomes" id="UP000194012">
    <property type="component" value="Unassembled WGS sequence"/>
</dbReference>
<feature type="compositionally biased region" description="Acidic residues" evidence="1">
    <location>
        <begin position="218"/>
        <end position="232"/>
    </location>
</feature>
<reference evidence="3" key="1">
    <citation type="submission" date="2017-03" db="EMBL/GenBank/DDBJ databases">
        <authorList>
            <person name="Rodrigo-Torres L."/>
            <person name="Arahal R.D."/>
            <person name="Lucena T."/>
        </authorList>
    </citation>
    <scope>NUCLEOTIDE SEQUENCE [LARGE SCALE GENOMIC DNA]</scope>
    <source>
        <strain evidence="3">CECT 8370</strain>
    </source>
</reference>
<dbReference type="CDD" id="cd10936">
    <property type="entry name" value="CE4_DAC2"/>
    <property type="match status" value="1"/>
</dbReference>
<protein>
    <submittedName>
        <fullName evidence="2">Divergent polysaccharide deacetylase</fullName>
    </submittedName>
</protein>
<dbReference type="EMBL" id="FWFJ01000003">
    <property type="protein sequence ID" value="SLN17642.1"/>
    <property type="molecule type" value="Genomic_DNA"/>
</dbReference>
<dbReference type="GO" id="GO:0005975">
    <property type="term" value="P:carbohydrate metabolic process"/>
    <property type="evidence" value="ECO:0007669"/>
    <property type="project" value="InterPro"/>
</dbReference>